<name>A0A2P6NUU4_9EUKA</name>
<feature type="compositionally biased region" description="Acidic residues" evidence="1">
    <location>
        <begin position="89"/>
        <end position="121"/>
    </location>
</feature>
<sequence length="522" mass="59860">MDVRNKFLEHVVKDKEIVAQKQLSTADLLNNFSQQLEELELRVDDEFISPAMSAFKESPAFRHQQNVRDFFIRAEASIFMKEIQKGDEESSSSEEEYEDEDWEDSEDDSEDDDEEEEEETEEVKRKKKILKRLIKSSHSSNYISLFHSIRIMRGILSHFGITSTVRQINGSTSSEMNRSNKPRVKLGKPYYQTMKIGLCAWIVDWMLNSYTEDAQIATLKKRKVYVISFKLPEQGNLVQRAVFITEEVELDGNRSEVFIFGFLCEEHRRSHHFTKSYAYISFLESCQFSGAKKVAGISPVRAVLSAYSEFLSVIKPGILLHIWADAPDDSCPYFIFNNFPRPPIVPQVNKSGPMDPQAAASKKLHEMYLSFLHGKFVTHPFKYELSIPPLPEFGVPGERAKDIKRDVDVIADHKQLQALAKSLVDKINSRFGTTIVAELKSPEYLKLDPRIDITSFGIKDCTSFIDDGRFFDRQAFLEGYDFRDVNSAVKSTADAIARWKNDFSDGLEVFDCKSCFLSTYTS</sequence>
<reference evidence="2 3" key="1">
    <citation type="journal article" date="2018" name="Genome Biol. Evol.">
        <title>Multiple Roots of Fruiting Body Formation in Amoebozoa.</title>
        <authorList>
            <person name="Hillmann F."/>
            <person name="Forbes G."/>
            <person name="Novohradska S."/>
            <person name="Ferling I."/>
            <person name="Riege K."/>
            <person name="Groth M."/>
            <person name="Westermann M."/>
            <person name="Marz M."/>
            <person name="Spaller T."/>
            <person name="Winckler T."/>
            <person name="Schaap P."/>
            <person name="Glockner G."/>
        </authorList>
    </citation>
    <scope>NUCLEOTIDE SEQUENCE [LARGE SCALE GENOMIC DNA]</scope>
    <source>
        <strain evidence="2 3">Jena</strain>
    </source>
</reference>
<dbReference type="EMBL" id="MDYQ01000018">
    <property type="protein sequence ID" value="PRP87706.1"/>
    <property type="molecule type" value="Genomic_DNA"/>
</dbReference>
<accession>A0A2P6NUU4</accession>
<gene>
    <name evidence="2" type="ORF">PROFUN_02406</name>
</gene>
<evidence type="ECO:0000313" key="3">
    <source>
        <dbReference type="Proteomes" id="UP000241769"/>
    </source>
</evidence>
<evidence type="ECO:0000256" key="1">
    <source>
        <dbReference type="SAM" id="MobiDB-lite"/>
    </source>
</evidence>
<dbReference type="AlphaFoldDB" id="A0A2P6NUU4"/>
<proteinExistence type="predicted"/>
<keyword evidence="3" id="KW-1185">Reference proteome</keyword>
<feature type="region of interest" description="Disordered" evidence="1">
    <location>
        <begin position="83"/>
        <end position="123"/>
    </location>
</feature>
<protein>
    <submittedName>
        <fullName evidence="2">Uncharacterized protein</fullName>
    </submittedName>
</protein>
<evidence type="ECO:0000313" key="2">
    <source>
        <dbReference type="EMBL" id="PRP87706.1"/>
    </source>
</evidence>
<comment type="caution">
    <text evidence="2">The sequence shown here is derived from an EMBL/GenBank/DDBJ whole genome shotgun (WGS) entry which is preliminary data.</text>
</comment>
<dbReference type="InParanoid" id="A0A2P6NUU4"/>
<dbReference type="Proteomes" id="UP000241769">
    <property type="component" value="Unassembled WGS sequence"/>
</dbReference>
<organism evidence="2 3">
    <name type="scientific">Planoprotostelium fungivorum</name>
    <dbReference type="NCBI Taxonomy" id="1890364"/>
    <lineage>
        <taxon>Eukaryota</taxon>
        <taxon>Amoebozoa</taxon>
        <taxon>Evosea</taxon>
        <taxon>Variosea</taxon>
        <taxon>Cavosteliida</taxon>
        <taxon>Cavosteliaceae</taxon>
        <taxon>Planoprotostelium</taxon>
    </lineage>
</organism>